<reference evidence="2" key="1">
    <citation type="submission" date="2017-09" db="EMBL/GenBank/DDBJ databases">
        <title>Depth-based differentiation of microbial function through sediment-hosted aquifers and enrichment of novel symbionts in the deep terrestrial subsurface.</title>
        <authorList>
            <person name="Probst A.J."/>
            <person name="Ladd B."/>
            <person name="Jarett J.K."/>
            <person name="Geller-Mcgrath D.E."/>
            <person name="Sieber C.M.K."/>
            <person name="Emerson J.B."/>
            <person name="Anantharaman K."/>
            <person name="Thomas B.C."/>
            <person name="Malmstrom R."/>
            <person name="Stieglmeier M."/>
            <person name="Klingl A."/>
            <person name="Woyke T."/>
            <person name="Ryan C.M."/>
            <person name="Banfield J.F."/>
        </authorList>
    </citation>
    <scope>NUCLEOTIDE SEQUENCE [LARGE SCALE GENOMIC DNA]</scope>
</reference>
<dbReference type="SUPFAM" id="SSF53955">
    <property type="entry name" value="Lysozyme-like"/>
    <property type="match status" value="1"/>
</dbReference>
<dbReference type="Proteomes" id="UP000230027">
    <property type="component" value="Unassembled WGS sequence"/>
</dbReference>
<dbReference type="InterPro" id="IPR023346">
    <property type="entry name" value="Lysozyme-like_dom_sf"/>
</dbReference>
<evidence type="ECO:0008006" key="3">
    <source>
        <dbReference type="Google" id="ProtNLM"/>
    </source>
</evidence>
<comment type="caution">
    <text evidence="1">The sequence shown here is derived from an EMBL/GenBank/DDBJ whole genome shotgun (WGS) entry which is preliminary data.</text>
</comment>
<dbReference type="AlphaFoldDB" id="A0A2M7U594"/>
<evidence type="ECO:0000313" key="1">
    <source>
        <dbReference type="EMBL" id="PIZ66023.1"/>
    </source>
</evidence>
<sequence length="191" mass="21959">MLKKLAFQILIFLIAFIVNFSFSSKLYASLSKDRKISFILEEFDKLSGDQYSNQDIAFYFDSGVKDRRIAVLKSFFRKHNSPLYEHADFIVKISDKYELDYRLIPAIAMQESTACKFIPQNSYNCWGWGIYGDKVTRFESYPDAIDTIARGLKIYYIDRGLKTPEEIMAKYTPSSKGSWANGVSSVLGVLE</sequence>
<dbReference type="EMBL" id="PFOD01000027">
    <property type="protein sequence ID" value="PIZ66023.1"/>
    <property type="molecule type" value="Genomic_DNA"/>
</dbReference>
<protein>
    <recommendedName>
        <fullName evidence="3">Mannosyl-glycoprotein endo-beta-N-acetylglucosamidase-like domain-containing protein</fullName>
    </recommendedName>
</protein>
<name>A0A2M7U594_9BACT</name>
<evidence type="ECO:0000313" key="2">
    <source>
        <dbReference type="Proteomes" id="UP000230027"/>
    </source>
</evidence>
<organism evidence="1 2">
    <name type="scientific">Candidatus Roizmanbacteria bacterium CG_4_10_14_0_2_um_filter_36_9</name>
    <dbReference type="NCBI Taxonomy" id="1974823"/>
    <lineage>
        <taxon>Bacteria</taxon>
        <taxon>Candidatus Roizmaniibacteriota</taxon>
    </lineage>
</organism>
<gene>
    <name evidence="1" type="ORF">COY14_01075</name>
</gene>
<accession>A0A2M7U594</accession>
<proteinExistence type="predicted"/>